<dbReference type="InterPro" id="IPR027461">
    <property type="entry name" value="Carboxypeptidase_A_C_sf"/>
</dbReference>
<dbReference type="GO" id="GO:0008236">
    <property type="term" value="F:serine-type peptidase activity"/>
    <property type="evidence" value="ECO:0007669"/>
    <property type="project" value="UniProtKB-KW"/>
</dbReference>
<dbReference type="Pfam" id="PF17676">
    <property type="entry name" value="Peptidase_S66C"/>
    <property type="match status" value="1"/>
</dbReference>
<evidence type="ECO:0000259" key="8">
    <source>
        <dbReference type="Pfam" id="PF17676"/>
    </source>
</evidence>
<dbReference type="InterPro" id="IPR040921">
    <property type="entry name" value="Peptidase_S66C"/>
</dbReference>
<dbReference type="AlphaFoldDB" id="A0A543BK40"/>
<dbReference type="GO" id="GO:0006508">
    <property type="term" value="P:proteolysis"/>
    <property type="evidence" value="ECO:0007669"/>
    <property type="project" value="UniProtKB-KW"/>
</dbReference>
<feature type="active site" description="Charge relay system" evidence="6">
    <location>
        <position position="279"/>
    </location>
</feature>
<protein>
    <submittedName>
        <fullName evidence="9">Muramoyltetrapeptide carboxypeptidase</fullName>
    </submittedName>
</protein>
<gene>
    <name evidence="9" type="ORF">FB560_0815</name>
</gene>
<dbReference type="InterPro" id="IPR027478">
    <property type="entry name" value="LdcA_N"/>
</dbReference>
<dbReference type="GO" id="GO:0004180">
    <property type="term" value="F:carboxypeptidase activity"/>
    <property type="evidence" value="ECO:0007669"/>
    <property type="project" value="UniProtKB-KW"/>
</dbReference>
<feature type="active site" description="Nucleophile" evidence="6">
    <location>
        <position position="117"/>
    </location>
</feature>
<feature type="active site" description="Charge relay system" evidence="6">
    <location>
        <position position="214"/>
    </location>
</feature>
<dbReference type="PANTHER" id="PTHR30237">
    <property type="entry name" value="MURAMOYLTETRAPEPTIDE CARBOXYPEPTIDASE"/>
    <property type="match status" value="1"/>
</dbReference>
<evidence type="ECO:0000256" key="4">
    <source>
        <dbReference type="ARBA" id="ARBA00022801"/>
    </source>
</evidence>
<dbReference type="InterPro" id="IPR040449">
    <property type="entry name" value="Peptidase_S66_N"/>
</dbReference>
<keyword evidence="5" id="KW-0720">Serine protease</keyword>
<reference evidence="9 10" key="1">
    <citation type="submission" date="2019-06" db="EMBL/GenBank/DDBJ databases">
        <title>Sequencing the genomes of 1000 actinobacteria strains.</title>
        <authorList>
            <person name="Klenk H.-P."/>
        </authorList>
    </citation>
    <scope>NUCLEOTIDE SEQUENCE [LARGE SCALE GENOMIC DNA]</scope>
    <source>
        <strain evidence="9 10">DSM 20169</strain>
    </source>
</reference>
<evidence type="ECO:0000256" key="6">
    <source>
        <dbReference type="PIRSR" id="PIRSR028757-1"/>
    </source>
</evidence>
<keyword evidence="3" id="KW-0645">Protease</keyword>
<dbReference type="SUPFAM" id="SSF52317">
    <property type="entry name" value="Class I glutamine amidotransferase-like"/>
    <property type="match status" value="1"/>
</dbReference>
<dbReference type="Pfam" id="PF02016">
    <property type="entry name" value="Peptidase_S66"/>
    <property type="match status" value="1"/>
</dbReference>
<evidence type="ECO:0000259" key="7">
    <source>
        <dbReference type="Pfam" id="PF02016"/>
    </source>
</evidence>
<dbReference type="PANTHER" id="PTHR30237:SF2">
    <property type="entry name" value="MUREIN TETRAPEPTIDE CARBOXYPEPTIDASE"/>
    <property type="match status" value="1"/>
</dbReference>
<evidence type="ECO:0000313" key="9">
    <source>
        <dbReference type="EMBL" id="TQL85210.1"/>
    </source>
</evidence>
<evidence type="ECO:0000256" key="3">
    <source>
        <dbReference type="ARBA" id="ARBA00022670"/>
    </source>
</evidence>
<comment type="similarity">
    <text evidence="1">Belongs to the peptidase S66 family.</text>
</comment>
<name>A0A543BK40_9MICO</name>
<dbReference type="Proteomes" id="UP000317209">
    <property type="component" value="Unassembled WGS sequence"/>
</dbReference>
<proteinExistence type="inferred from homology"/>
<dbReference type="InterPro" id="IPR003507">
    <property type="entry name" value="S66_fam"/>
</dbReference>
<dbReference type="InterPro" id="IPR029062">
    <property type="entry name" value="Class_I_gatase-like"/>
</dbReference>
<dbReference type="PIRSF" id="PIRSF028757">
    <property type="entry name" value="LD-carboxypeptidase"/>
    <property type="match status" value="1"/>
</dbReference>
<evidence type="ECO:0000313" key="10">
    <source>
        <dbReference type="Proteomes" id="UP000317209"/>
    </source>
</evidence>
<accession>A0A543BK40</accession>
<keyword evidence="4" id="KW-0378">Hydrolase</keyword>
<dbReference type="CDD" id="cd07025">
    <property type="entry name" value="Peptidase_S66"/>
    <property type="match status" value="1"/>
</dbReference>
<dbReference type="Gene3D" id="3.40.50.10740">
    <property type="entry name" value="Class I glutamine amidotransferase-like"/>
    <property type="match status" value="1"/>
</dbReference>
<feature type="domain" description="LD-carboxypeptidase N-terminal" evidence="7">
    <location>
        <begin position="16"/>
        <end position="135"/>
    </location>
</feature>
<dbReference type="Gene3D" id="3.50.30.60">
    <property type="entry name" value="LD-carboxypeptidase A C-terminal domain-like"/>
    <property type="match status" value="1"/>
</dbReference>
<sequence>MSAATLPGPVRHGDRVALVAPSSAISEERLAEALDLLATWDLEPVLGAHVRDTHPRAGTYLAGTDADRAADLMQAWTDDSVTAVLCLCGGYGAVRILDHLDVQRLRPARPKLLVGSSDITGLHEFWERELGVPTLFAPMLGTHDLMSDPGNITALHRSLFTAVENRTLQAPGAEAIVEGQAAGTLTGGNLSLLAMTTGSHTSGSRAAGKIVLLEDVEEKTYRIDGFLVSLLRSGYFDGAVGIALGTWHECGPLPEIRALAEELLAPLGIPLIWGLPFGHGPSVDTVPLGVPARIIADAGRPRIDLLR</sequence>
<organism evidence="9 10">
    <name type="scientific">Microbacterium saperdae</name>
    <dbReference type="NCBI Taxonomy" id="69368"/>
    <lineage>
        <taxon>Bacteria</taxon>
        <taxon>Bacillati</taxon>
        <taxon>Actinomycetota</taxon>
        <taxon>Actinomycetes</taxon>
        <taxon>Micrococcales</taxon>
        <taxon>Microbacteriaceae</taxon>
        <taxon>Microbacterium</taxon>
    </lineage>
</organism>
<dbReference type="SUPFAM" id="SSF141986">
    <property type="entry name" value="LD-carboxypeptidase A C-terminal domain-like"/>
    <property type="match status" value="1"/>
</dbReference>
<comment type="caution">
    <text evidence="9">The sequence shown here is derived from an EMBL/GenBank/DDBJ whole genome shotgun (WGS) entry which is preliminary data.</text>
</comment>
<dbReference type="RefSeq" id="WP_211349943.1">
    <property type="nucleotide sequence ID" value="NZ_VFOX01000001.1"/>
</dbReference>
<feature type="domain" description="LD-carboxypeptidase C-terminal" evidence="8">
    <location>
        <begin position="183"/>
        <end position="294"/>
    </location>
</feature>
<evidence type="ECO:0000256" key="5">
    <source>
        <dbReference type="ARBA" id="ARBA00022825"/>
    </source>
</evidence>
<keyword evidence="2 9" id="KW-0121">Carboxypeptidase</keyword>
<evidence type="ECO:0000256" key="1">
    <source>
        <dbReference type="ARBA" id="ARBA00010233"/>
    </source>
</evidence>
<dbReference type="EMBL" id="VFOX01000001">
    <property type="protein sequence ID" value="TQL85210.1"/>
    <property type="molecule type" value="Genomic_DNA"/>
</dbReference>
<keyword evidence="10" id="KW-1185">Reference proteome</keyword>
<evidence type="ECO:0000256" key="2">
    <source>
        <dbReference type="ARBA" id="ARBA00022645"/>
    </source>
</evidence>